<dbReference type="InterPro" id="IPR051396">
    <property type="entry name" value="Bact_Antivir_Def_Nuclease"/>
</dbReference>
<dbReference type="SUPFAM" id="SSF52540">
    <property type="entry name" value="P-loop containing nucleoside triphosphate hydrolases"/>
    <property type="match status" value="1"/>
</dbReference>
<keyword evidence="3" id="KW-1185">Reference proteome</keyword>
<protein>
    <submittedName>
        <fullName evidence="2">ATP-dependent endonuclease</fullName>
    </submittedName>
</protein>
<comment type="caution">
    <text evidence="2">The sequence shown here is derived from an EMBL/GenBank/DDBJ whole genome shotgun (WGS) entry which is preliminary data.</text>
</comment>
<dbReference type="Pfam" id="PF13175">
    <property type="entry name" value="AAA_15"/>
    <property type="match status" value="1"/>
</dbReference>
<proteinExistence type="predicted"/>
<name>A0ABW5T519_9BACI</name>
<organism evidence="2 3">
    <name type="scientific">Salibacterium lacus</name>
    <dbReference type="NCBI Taxonomy" id="1898109"/>
    <lineage>
        <taxon>Bacteria</taxon>
        <taxon>Bacillati</taxon>
        <taxon>Bacillota</taxon>
        <taxon>Bacilli</taxon>
        <taxon>Bacillales</taxon>
        <taxon>Bacillaceae</taxon>
    </lineage>
</organism>
<evidence type="ECO:0000259" key="1">
    <source>
        <dbReference type="Pfam" id="PF13175"/>
    </source>
</evidence>
<dbReference type="Proteomes" id="UP001597520">
    <property type="component" value="Unassembled WGS sequence"/>
</dbReference>
<dbReference type="Gene3D" id="3.40.50.300">
    <property type="entry name" value="P-loop containing nucleotide triphosphate hydrolases"/>
    <property type="match status" value="1"/>
</dbReference>
<evidence type="ECO:0000313" key="3">
    <source>
        <dbReference type="Proteomes" id="UP001597520"/>
    </source>
</evidence>
<evidence type="ECO:0000313" key="2">
    <source>
        <dbReference type="EMBL" id="MFD2706613.1"/>
    </source>
</evidence>
<sequence length="619" mass="71764">MEEKTDLISTLERLFELQVFDSFITSLRYPSYKNFTFDTDISFDFPLTLLVGKNGSGKSSVLHSLYGAPKLLSISDFWFSTNLDPIEEFGDTDKDKKHSFIYEYQDGNTSETVLYHRIFHKGRNDYDYWETSKPLEKYGMDTSEKRGNIIKKDVVYLDFKGELSAFDKYFYFGSLPQSKVKLRQSTLKKKKAAKKDYLRNQSKKLKNAIDNRKVYKLKNQEQNELVVDLTKEEINAISFILQEKYTSGKVIKHKFFYDWGTSVILNTDELTYSEAHAGSGEISVVKLVYEVLRAKEKSLILLDEPEVSIHPGAQKKLMSFLLEQIKRKRHQVVIATHSPAFTEGLPRRAIKRFMRNPETKKIDIINECFPSEAFRFLGLPSTYNNATITVEDELAEKILKIILEKEDKFEDINVIFCPGGESYIKKNLITYYSQDVNKNNFVILDGDQQPDEEIIDLNSVSIGNRNEDFYSNQIKEFTNIDIFFTKDGGSGEDRSDQIVEAQEKYISFYKSNVRYFPLQIPEDIIWDECFIKSLIGEEKHINVSNAESNKEKIYKACENHIGKTDSNSMDTMENILINNWIEKKDSNYNIIYAILDEFLGMINKDVLKDGRENVETSSN</sequence>
<dbReference type="GO" id="GO:0004519">
    <property type="term" value="F:endonuclease activity"/>
    <property type="evidence" value="ECO:0007669"/>
    <property type="project" value="UniProtKB-KW"/>
</dbReference>
<dbReference type="EMBL" id="JBHUML010000005">
    <property type="protein sequence ID" value="MFD2706613.1"/>
    <property type="molecule type" value="Genomic_DNA"/>
</dbReference>
<dbReference type="CDD" id="cd00267">
    <property type="entry name" value="ABC_ATPase"/>
    <property type="match status" value="1"/>
</dbReference>
<dbReference type="PANTHER" id="PTHR43581:SF4">
    <property type="entry name" value="ATP_GTP PHOSPHATASE"/>
    <property type="match status" value="1"/>
</dbReference>
<keyword evidence="2" id="KW-0255">Endonuclease</keyword>
<keyword evidence="2" id="KW-0540">Nuclease</keyword>
<dbReference type="InterPro" id="IPR027417">
    <property type="entry name" value="P-loop_NTPase"/>
</dbReference>
<feature type="domain" description="Endonuclease GajA/Old nuclease/RecF-like AAA" evidence="1">
    <location>
        <begin position="38"/>
        <end position="341"/>
    </location>
</feature>
<dbReference type="InterPro" id="IPR041685">
    <property type="entry name" value="AAA_GajA/Old/RecF-like"/>
</dbReference>
<accession>A0ABW5T519</accession>
<reference evidence="3" key="1">
    <citation type="journal article" date="2019" name="Int. J. Syst. Evol. Microbiol.">
        <title>The Global Catalogue of Microorganisms (GCM) 10K type strain sequencing project: providing services to taxonomists for standard genome sequencing and annotation.</title>
        <authorList>
            <consortium name="The Broad Institute Genomics Platform"/>
            <consortium name="The Broad Institute Genome Sequencing Center for Infectious Disease"/>
            <person name="Wu L."/>
            <person name="Ma J."/>
        </authorList>
    </citation>
    <scope>NUCLEOTIDE SEQUENCE [LARGE SCALE GENOMIC DNA]</scope>
    <source>
        <strain evidence="3">KCTC 33792</strain>
    </source>
</reference>
<dbReference type="PANTHER" id="PTHR43581">
    <property type="entry name" value="ATP/GTP PHOSPHATASE"/>
    <property type="match status" value="1"/>
</dbReference>
<gene>
    <name evidence="2" type="ORF">ACFSUB_14190</name>
</gene>
<keyword evidence="2" id="KW-0378">Hydrolase</keyword>
<dbReference type="RefSeq" id="WP_380713919.1">
    <property type="nucleotide sequence ID" value="NZ_JBHUML010000005.1"/>
</dbReference>